<sequence length="96" mass="10879">MQKLNTDPRIAGKFSGDRTWSLTAVATLWLLYAFVFYEIKNYLGSTEVFWALAVAGGLVLLFNTAAIFAMVAHLSEEREEIYGLDLHYLDLSKRKS</sequence>
<keyword evidence="1" id="KW-1133">Transmembrane helix</keyword>
<feature type="transmembrane region" description="Helical" evidence="1">
    <location>
        <begin position="49"/>
        <end position="72"/>
    </location>
</feature>
<keyword evidence="3" id="KW-1185">Reference proteome</keyword>
<dbReference type="Proteomes" id="UP000199423">
    <property type="component" value="Unassembled WGS sequence"/>
</dbReference>
<evidence type="ECO:0000313" key="2">
    <source>
        <dbReference type="EMBL" id="SFV35173.1"/>
    </source>
</evidence>
<dbReference type="EMBL" id="FPCH01000002">
    <property type="protein sequence ID" value="SFV35173.1"/>
    <property type="molecule type" value="Genomic_DNA"/>
</dbReference>
<organism evidence="2 3">
    <name type="scientific">Hyphomicrobium facile</name>
    <dbReference type="NCBI Taxonomy" id="51670"/>
    <lineage>
        <taxon>Bacteria</taxon>
        <taxon>Pseudomonadati</taxon>
        <taxon>Pseudomonadota</taxon>
        <taxon>Alphaproteobacteria</taxon>
        <taxon>Hyphomicrobiales</taxon>
        <taxon>Hyphomicrobiaceae</taxon>
        <taxon>Hyphomicrobium</taxon>
    </lineage>
</organism>
<protein>
    <submittedName>
        <fullName evidence="2">Uncharacterized protein</fullName>
    </submittedName>
</protein>
<keyword evidence="1" id="KW-0812">Transmembrane</keyword>
<gene>
    <name evidence="2" type="ORF">SAMN04488557_2518</name>
</gene>
<name>A0A1I7NKI6_9HYPH</name>
<dbReference type="AlphaFoldDB" id="A0A1I7NKI6"/>
<dbReference type="OrthoDB" id="7933134at2"/>
<evidence type="ECO:0000256" key="1">
    <source>
        <dbReference type="SAM" id="Phobius"/>
    </source>
</evidence>
<feature type="transmembrane region" description="Helical" evidence="1">
    <location>
        <begin position="20"/>
        <end position="37"/>
    </location>
</feature>
<keyword evidence="1" id="KW-0472">Membrane</keyword>
<reference evidence="3" key="1">
    <citation type="submission" date="2016-10" db="EMBL/GenBank/DDBJ databases">
        <authorList>
            <person name="Varghese N."/>
            <person name="Submissions S."/>
        </authorList>
    </citation>
    <scope>NUCLEOTIDE SEQUENCE [LARGE SCALE GENOMIC DNA]</scope>
    <source>
        <strain evidence="3">DSM 1565</strain>
    </source>
</reference>
<proteinExistence type="predicted"/>
<accession>A0A1I7NKI6</accession>
<evidence type="ECO:0000313" key="3">
    <source>
        <dbReference type="Proteomes" id="UP000199423"/>
    </source>
</evidence>
<dbReference type="RefSeq" id="WP_092867987.1">
    <property type="nucleotide sequence ID" value="NZ_FPCH01000002.1"/>
</dbReference>
<dbReference type="STRING" id="51670.SAMN04488557_2518"/>